<dbReference type="Gene3D" id="1.20.1090.10">
    <property type="entry name" value="Dehydroquinate synthase-like - alpha domain"/>
    <property type="match status" value="1"/>
</dbReference>
<keyword evidence="2" id="KW-0479">Metal-binding</keyword>
<dbReference type="EMBL" id="CAFBQP010000068">
    <property type="protein sequence ID" value="CAB5065967.1"/>
    <property type="molecule type" value="Genomic_DNA"/>
</dbReference>
<dbReference type="InterPro" id="IPR018211">
    <property type="entry name" value="ADH_Fe_CS"/>
</dbReference>
<evidence type="ECO:0000256" key="2">
    <source>
        <dbReference type="ARBA" id="ARBA00022723"/>
    </source>
</evidence>
<evidence type="ECO:0000256" key="1">
    <source>
        <dbReference type="ARBA" id="ARBA00007358"/>
    </source>
</evidence>
<accession>A0A6J6UL25</accession>
<evidence type="ECO:0000256" key="4">
    <source>
        <dbReference type="ARBA" id="ARBA00023027"/>
    </source>
</evidence>
<comment type="similarity">
    <text evidence="1">Belongs to the iron-containing alcohol dehydrogenase family.</text>
</comment>
<dbReference type="Gene3D" id="3.40.50.1970">
    <property type="match status" value="1"/>
</dbReference>
<dbReference type="SUPFAM" id="SSF56796">
    <property type="entry name" value="Dehydroquinate synthase-like"/>
    <property type="match status" value="1"/>
</dbReference>
<dbReference type="AlphaFoldDB" id="A0A6J6UL25"/>
<feature type="domain" description="Alcohol dehydrogenase iron-type/glycerol dehydrogenase GldA" evidence="5">
    <location>
        <begin position="21"/>
        <end position="169"/>
    </location>
</feature>
<proteinExistence type="inferred from homology"/>
<gene>
    <name evidence="6" type="ORF">UFOPK2602_02482</name>
    <name evidence="7" type="ORF">UFOPK2806_01629</name>
    <name evidence="8" type="ORF">UFOPK4306_01706</name>
</gene>
<dbReference type="InterPro" id="IPR016205">
    <property type="entry name" value="Glycerol_DH"/>
</dbReference>
<dbReference type="InterPro" id="IPR001670">
    <property type="entry name" value="ADH_Fe/GldA"/>
</dbReference>
<sequence>MSDKENSSVLPNRMLAVFCAPSRYVQGVNATSELGEVLTAMGLTGPALIVASDRVETALGPVWAGTLGRAGIPYVVHRFHGECTQTEINAGAAAARAAGSATVIGAGGGKALDASRAIAAECGLHTVNCPTLASSDAPCSALSVVYTDDGSFDRYLFYRRNPDLVLVDTSIIARAPERYLVGGMGDALATWFEARTVIEARQPNQLQGATTRTAEALAKLCYETLLADGPAALAAVRAASVTPALERIVEANTLLSGLGFESGGLAIAHSVHNGLTMAPATHQYLHGEKVAFGLLVQLVVEGRPQSEFTEVVRFSREVGLPTSLAEVGLADAGIDMLRSIAERTVAPGETAHHEPFAVSADMILDGIRAADSVARSIQ</sequence>
<dbReference type="EMBL" id="CAEZYY010000023">
    <property type="protein sequence ID" value="CAB4760671.1"/>
    <property type="molecule type" value="Genomic_DNA"/>
</dbReference>
<evidence type="ECO:0000259" key="5">
    <source>
        <dbReference type="Pfam" id="PF00465"/>
    </source>
</evidence>
<dbReference type="CDD" id="cd08170">
    <property type="entry name" value="GlyDH"/>
    <property type="match status" value="1"/>
</dbReference>
<keyword evidence="3" id="KW-0560">Oxidoreductase</keyword>
<keyword evidence="4" id="KW-0520">NAD</keyword>
<dbReference type="PANTHER" id="PTHR43616:SF5">
    <property type="entry name" value="GLYCEROL DEHYDROGENASE 1"/>
    <property type="match status" value="1"/>
</dbReference>
<dbReference type="Pfam" id="PF00465">
    <property type="entry name" value="Fe-ADH"/>
    <property type="match status" value="1"/>
</dbReference>
<reference evidence="7" key="1">
    <citation type="submission" date="2020-05" db="EMBL/GenBank/DDBJ databases">
        <authorList>
            <person name="Chiriac C."/>
            <person name="Salcher M."/>
            <person name="Ghai R."/>
            <person name="Kavagutti S V."/>
        </authorList>
    </citation>
    <scope>NUCLEOTIDE SEQUENCE</scope>
</reference>
<organism evidence="7">
    <name type="scientific">freshwater metagenome</name>
    <dbReference type="NCBI Taxonomy" id="449393"/>
    <lineage>
        <taxon>unclassified sequences</taxon>
        <taxon>metagenomes</taxon>
        <taxon>ecological metagenomes</taxon>
    </lineage>
</organism>
<dbReference type="PIRSF" id="PIRSF000112">
    <property type="entry name" value="Glycerol_dehydrogenase"/>
    <property type="match status" value="1"/>
</dbReference>
<dbReference type="GO" id="GO:0046872">
    <property type="term" value="F:metal ion binding"/>
    <property type="evidence" value="ECO:0007669"/>
    <property type="project" value="UniProtKB-KW"/>
</dbReference>
<evidence type="ECO:0000313" key="8">
    <source>
        <dbReference type="EMBL" id="CAB5065967.1"/>
    </source>
</evidence>
<dbReference type="EMBL" id="CAEZXX010000276">
    <property type="protein sequence ID" value="CAB4733386.1"/>
    <property type="molecule type" value="Genomic_DNA"/>
</dbReference>
<dbReference type="PROSITE" id="PS00913">
    <property type="entry name" value="ADH_IRON_1"/>
    <property type="match status" value="1"/>
</dbReference>
<evidence type="ECO:0000313" key="7">
    <source>
        <dbReference type="EMBL" id="CAB4760671.1"/>
    </source>
</evidence>
<dbReference type="NCBIfam" id="NF006941">
    <property type="entry name" value="PRK09423.1"/>
    <property type="match status" value="1"/>
</dbReference>
<evidence type="ECO:0000313" key="6">
    <source>
        <dbReference type="EMBL" id="CAB4733386.1"/>
    </source>
</evidence>
<evidence type="ECO:0000256" key="3">
    <source>
        <dbReference type="ARBA" id="ARBA00023002"/>
    </source>
</evidence>
<dbReference type="GO" id="GO:0016614">
    <property type="term" value="F:oxidoreductase activity, acting on CH-OH group of donors"/>
    <property type="evidence" value="ECO:0007669"/>
    <property type="project" value="InterPro"/>
</dbReference>
<dbReference type="PANTHER" id="PTHR43616">
    <property type="entry name" value="GLYCEROL DEHYDROGENASE"/>
    <property type="match status" value="1"/>
</dbReference>
<protein>
    <submittedName>
        <fullName evidence="7">Unannotated protein</fullName>
    </submittedName>
</protein>
<name>A0A6J6UL25_9ZZZZ</name>